<dbReference type="RefSeq" id="WP_068492335.1">
    <property type="nucleotide sequence ID" value="NZ_LWQT01000054.1"/>
</dbReference>
<dbReference type="InterPro" id="IPR038268">
    <property type="entry name" value="RHH_sf"/>
</dbReference>
<proteinExistence type="predicted"/>
<evidence type="ECO:0000313" key="2">
    <source>
        <dbReference type="EMBL" id="OAN50440.1"/>
    </source>
</evidence>
<evidence type="ECO:0000313" key="3">
    <source>
        <dbReference type="Proteomes" id="UP000078428"/>
    </source>
</evidence>
<dbReference type="OrthoDB" id="7477016at2"/>
<dbReference type="EMBL" id="LWQT01000054">
    <property type="protein sequence ID" value="OAN50440.1"/>
    <property type="molecule type" value="Genomic_DNA"/>
</dbReference>
<gene>
    <name evidence="2" type="ORF">A6A04_18340</name>
</gene>
<dbReference type="InterPro" id="IPR027373">
    <property type="entry name" value="RHH_dom"/>
</dbReference>
<dbReference type="GO" id="GO:0016740">
    <property type="term" value="F:transferase activity"/>
    <property type="evidence" value="ECO:0007669"/>
    <property type="project" value="UniProtKB-KW"/>
</dbReference>
<dbReference type="STRING" id="1285242.A6A04_18340"/>
<dbReference type="Pfam" id="PF13467">
    <property type="entry name" value="RHH_4"/>
    <property type="match status" value="1"/>
</dbReference>
<feature type="domain" description="Ribbon-helix-helix" evidence="1">
    <location>
        <begin position="3"/>
        <end position="63"/>
    </location>
</feature>
<organism evidence="2 3">
    <name type="scientific">Paramagnetospirillum marisnigri</name>
    <dbReference type="NCBI Taxonomy" id="1285242"/>
    <lineage>
        <taxon>Bacteria</taxon>
        <taxon>Pseudomonadati</taxon>
        <taxon>Pseudomonadota</taxon>
        <taxon>Alphaproteobacteria</taxon>
        <taxon>Rhodospirillales</taxon>
        <taxon>Magnetospirillaceae</taxon>
        <taxon>Paramagnetospirillum</taxon>
    </lineage>
</organism>
<name>A0A178MNS4_9PROT</name>
<dbReference type="Gene3D" id="1.10.3990.20">
    <property type="entry name" value="protein bp1543"/>
    <property type="match status" value="1"/>
</dbReference>
<comment type="caution">
    <text evidence="2">The sequence shown here is derived from an EMBL/GenBank/DDBJ whole genome shotgun (WGS) entry which is preliminary data.</text>
</comment>
<evidence type="ECO:0000259" key="1">
    <source>
        <dbReference type="Pfam" id="PF13467"/>
    </source>
</evidence>
<accession>A0A178MNS4</accession>
<dbReference type="AlphaFoldDB" id="A0A178MNS4"/>
<protein>
    <submittedName>
        <fullName evidence="2">Aryl-sulfate sulfotransferase</fullName>
    </submittedName>
</protein>
<reference evidence="2 3" key="1">
    <citation type="submission" date="2016-04" db="EMBL/GenBank/DDBJ databases">
        <title>Draft genome sequence of freshwater magnetotactic bacteria Magnetospirillum marisnigri SP-1 and Magnetospirillum moscoviense BB-1.</title>
        <authorList>
            <person name="Koziaeva V."/>
            <person name="Dziuba M.V."/>
            <person name="Ivanov T.M."/>
            <person name="Kuznetsov B."/>
            <person name="Grouzdev D.S."/>
        </authorList>
    </citation>
    <scope>NUCLEOTIDE SEQUENCE [LARGE SCALE GENOMIC DNA]</scope>
    <source>
        <strain evidence="2 3">SP-1</strain>
    </source>
</reference>
<dbReference type="Proteomes" id="UP000078428">
    <property type="component" value="Unassembled WGS sequence"/>
</dbReference>
<keyword evidence="3" id="KW-1185">Reference proteome</keyword>
<sequence length="70" mass="7745">MIAKHSLTIAGHATSVTIEREFWDEFKSIAESRGVSVNQLVAEIDSTRSGNLSSAIRVFVLREVKGRRAD</sequence>
<keyword evidence="2" id="KW-0808">Transferase</keyword>